<dbReference type="NCBIfam" id="TIGR04183">
    <property type="entry name" value="Por_Secre_tail"/>
    <property type="match status" value="1"/>
</dbReference>
<protein>
    <submittedName>
        <fullName evidence="3">T9SS C-terminal target domain-containing protein</fullName>
    </submittedName>
</protein>
<organism evidence="3 4">
    <name type="scientific">Chryseobacterium indologenes</name>
    <name type="common">Flavobacterium indologenes</name>
    <dbReference type="NCBI Taxonomy" id="253"/>
    <lineage>
        <taxon>Bacteria</taxon>
        <taxon>Pseudomonadati</taxon>
        <taxon>Bacteroidota</taxon>
        <taxon>Flavobacteriia</taxon>
        <taxon>Flavobacteriales</taxon>
        <taxon>Weeksellaceae</taxon>
        <taxon>Chryseobacterium group</taxon>
        <taxon>Chryseobacterium</taxon>
    </lineage>
</organism>
<dbReference type="AlphaFoldDB" id="A0AAD0YW34"/>
<evidence type="ECO:0000313" key="3">
    <source>
        <dbReference type="EMBL" id="AZB18153.1"/>
    </source>
</evidence>
<dbReference type="InterPro" id="IPR026444">
    <property type="entry name" value="Secre_tail"/>
</dbReference>
<dbReference type="NCBIfam" id="TIGR02608">
    <property type="entry name" value="delta_60_rpt"/>
    <property type="match status" value="5"/>
</dbReference>
<gene>
    <name evidence="3" type="ORF">EG352_10375</name>
</gene>
<evidence type="ECO:0000256" key="1">
    <source>
        <dbReference type="ARBA" id="ARBA00022729"/>
    </source>
</evidence>
<keyword evidence="1" id="KW-0732">Signal</keyword>
<evidence type="ECO:0000313" key="4">
    <source>
        <dbReference type="Proteomes" id="UP000269015"/>
    </source>
</evidence>
<sequence>MKTKNYLLSLMGVLFYTGLSSQIVYVDNTYGETNGRLEYSLAPLANVIYESESIHQTEYEPFLGVKITDFSGRIVDKNNFNGYSNFRLRKYNAEGKLDLSYGNNGLSGAEYNWGQYSNIRAEVFYSNHNDENFIAGLQFPNGLDRYRIGKFSADGNSLTSVGYPYFIPDSTFKVLNVKVLADNSTYMYVEGQYFRFGIIKFNADGNLDTAFNGTGRKLYTHTRPGDYTSSVIMDDNNNIYITTSNFNKDERIYDVFIRKFNADGTIDTSFGVNGISQQAPEPNKGFTAKSIAVTPDNKILVLMKGYSPIRNILMRLNSNGTLDTSFGQNGYKNLTGLETFNSRTMKIINNKIYLVGDNNKSGTYSYMPMIAKLDINGNLDTSLNSVGIMTQIIYNGYDAKFNDIILQPTTNKLLVFGDTNTPEGKLARVVFRLTDESFLGIKDNRKKEEELKIYPNPVKDVINFNNHSMIKANEEFAIYDVTGNTILKGKIDESMKIKVSHLPKGIYIVNIQQKTIKFIKD</sequence>
<proteinExistence type="predicted"/>
<dbReference type="SUPFAM" id="SSF101898">
    <property type="entry name" value="NHL repeat"/>
    <property type="match status" value="1"/>
</dbReference>
<dbReference type="Pfam" id="PF17164">
    <property type="entry name" value="DUF5122"/>
    <property type="match status" value="3"/>
</dbReference>
<evidence type="ECO:0000259" key="2">
    <source>
        <dbReference type="Pfam" id="PF18962"/>
    </source>
</evidence>
<dbReference type="EMBL" id="CP033930">
    <property type="protein sequence ID" value="AZB18153.1"/>
    <property type="molecule type" value="Genomic_DNA"/>
</dbReference>
<dbReference type="Proteomes" id="UP000269015">
    <property type="component" value="Chromosome"/>
</dbReference>
<dbReference type="Pfam" id="PF18962">
    <property type="entry name" value="Por_Secre_tail"/>
    <property type="match status" value="1"/>
</dbReference>
<accession>A0AAD0YW34</accession>
<name>A0AAD0YW34_CHRID</name>
<reference evidence="3 4" key="1">
    <citation type="submission" date="2018-11" db="EMBL/GenBank/DDBJ databases">
        <title>Proposal to divide the Flavobacteriaceae and reorganize its genera based on Amino Acid Identity values calculated from whole genome sequences.</title>
        <authorList>
            <person name="Nicholson A.C."/>
            <person name="Gulvik C.A."/>
            <person name="Whitney A.M."/>
            <person name="Humrighouse B.W."/>
            <person name="Bell M."/>
            <person name="Holmes B."/>
            <person name="Steigerwalt A.G."/>
            <person name="Villarma A."/>
            <person name="Sheth M."/>
            <person name="Batra D."/>
            <person name="Pryor J."/>
            <person name="Bernardet J.-F."/>
            <person name="Hugo C."/>
            <person name="Kampfer P."/>
            <person name="Newman J."/>
            <person name="McQuiston J.R."/>
        </authorList>
    </citation>
    <scope>NUCLEOTIDE SEQUENCE [LARGE SCALE GENOMIC DNA]</scope>
    <source>
        <strain evidence="3 4">H5559</strain>
    </source>
</reference>
<dbReference type="Gene3D" id="2.80.10.50">
    <property type="match status" value="1"/>
</dbReference>
<feature type="domain" description="Secretion system C-terminal sorting" evidence="2">
    <location>
        <begin position="453"/>
        <end position="518"/>
    </location>
</feature>
<dbReference type="InterPro" id="IPR013431">
    <property type="entry name" value="Delta_60_rpt"/>
</dbReference>
<dbReference type="RefSeq" id="WP_123861714.1">
    <property type="nucleotide sequence ID" value="NZ_CP033930.1"/>
</dbReference>